<evidence type="ECO:0000313" key="4">
    <source>
        <dbReference type="Proteomes" id="UP001320876"/>
    </source>
</evidence>
<dbReference type="InterPro" id="IPR036390">
    <property type="entry name" value="WH_DNA-bd_sf"/>
</dbReference>
<dbReference type="InterPro" id="IPR036388">
    <property type="entry name" value="WH-like_DNA-bd_sf"/>
</dbReference>
<protein>
    <submittedName>
        <fullName evidence="3">YceH family protein</fullName>
    </submittedName>
</protein>
<dbReference type="EMBL" id="JAPDDT010000006">
    <property type="protein sequence ID" value="MCW1924038.1"/>
    <property type="molecule type" value="Genomic_DNA"/>
</dbReference>
<evidence type="ECO:0000256" key="1">
    <source>
        <dbReference type="HAMAP-Rule" id="MF_01584"/>
    </source>
</evidence>
<proteinExistence type="inferred from homology"/>
<keyword evidence="4" id="KW-1185">Reference proteome</keyword>
<dbReference type="SUPFAM" id="SSF46785">
    <property type="entry name" value="Winged helix' DNA-binding domain"/>
    <property type="match status" value="2"/>
</dbReference>
<dbReference type="Gene3D" id="1.10.10.10">
    <property type="entry name" value="Winged helix-like DNA-binding domain superfamily/Winged helix DNA-binding domain"/>
    <property type="match status" value="2"/>
</dbReference>
<gene>
    <name evidence="3" type="ORF">OKA05_15830</name>
</gene>
<feature type="region of interest" description="Disordered" evidence="2">
    <location>
        <begin position="169"/>
        <end position="189"/>
    </location>
</feature>
<accession>A0ABT3GKI5</accession>
<dbReference type="PANTHER" id="PTHR38768:SF1">
    <property type="entry name" value="UPF0502 PROTEIN YCEH"/>
    <property type="match status" value="1"/>
</dbReference>
<sequence>MQHFPEIQLTFQEARVLGCLLEKEILTPDSYPLTPNSLLLACNQTTSRDPVTCFTGDEVAEALRGLSGKYLVEKNLGGRTPKFEHCIQDVLSMQRSERAVLTVLLLRGPQSAGEIRQRTDRLHTFSSLEDVEETLTWFIDYPHGPLVRRIPVGEGRRVETFVHLLSPAAADGSSGTVTPSAAADTPAENDWRAAIEARLASLEAEIAELKAGHAPRSDDGNP</sequence>
<dbReference type="HAMAP" id="MF_01584">
    <property type="entry name" value="UPF0502"/>
    <property type="match status" value="1"/>
</dbReference>
<comment type="caution">
    <text evidence="3">The sequence shown here is derived from an EMBL/GenBank/DDBJ whole genome shotgun (WGS) entry which is preliminary data.</text>
</comment>
<dbReference type="Pfam" id="PF04337">
    <property type="entry name" value="DUF480"/>
    <property type="match status" value="1"/>
</dbReference>
<reference evidence="3 4" key="1">
    <citation type="submission" date="2022-10" db="EMBL/GenBank/DDBJ databases">
        <title>Luteolibacter arcticus strain CCTCC AB 2014275, whole genome shotgun sequencing project.</title>
        <authorList>
            <person name="Zhao G."/>
            <person name="Shen L."/>
        </authorList>
    </citation>
    <scope>NUCLEOTIDE SEQUENCE [LARGE SCALE GENOMIC DNA]</scope>
    <source>
        <strain evidence="3 4">CCTCC AB 2014275</strain>
    </source>
</reference>
<dbReference type="RefSeq" id="WP_264488143.1">
    <property type="nucleotide sequence ID" value="NZ_JAPDDT010000006.1"/>
</dbReference>
<organism evidence="3 4">
    <name type="scientific">Luteolibacter arcticus</name>
    <dbReference type="NCBI Taxonomy" id="1581411"/>
    <lineage>
        <taxon>Bacteria</taxon>
        <taxon>Pseudomonadati</taxon>
        <taxon>Verrucomicrobiota</taxon>
        <taxon>Verrucomicrobiia</taxon>
        <taxon>Verrucomicrobiales</taxon>
        <taxon>Verrucomicrobiaceae</taxon>
        <taxon>Luteolibacter</taxon>
    </lineage>
</organism>
<evidence type="ECO:0000256" key="2">
    <source>
        <dbReference type="SAM" id="MobiDB-lite"/>
    </source>
</evidence>
<evidence type="ECO:0000313" key="3">
    <source>
        <dbReference type="EMBL" id="MCW1924038.1"/>
    </source>
</evidence>
<name>A0ABT3GKI5_9BACT</name>
<comment type="similarity">
    <text evidence="1">Belongs to the UPF0502 family.</text>
</comment>
<dbReference type="Proteomes" id="UP001320876">
    <property type="component" value="Unassembled WGS sequence"/>
</dbReference>
<dbReference type="InterPro" id="IPR007432">
    <property type="entry name" value="DUF480"/>
</dbReference>
<dbReference type="PANTHER" id="PTHR38768">
    <property type="entry name" value="UPF0502 PROTEIN YCEH"/>
    <property type="match status" value="1"/>
</dbReference>